<dbReference type="InterPro" id="IPR036390">
    <property type="entry name" value="WH_DNA-bd_sf"/>
</dbReference>
<dbReference type="CDD" id="cd00090">
    <property type="entry name" value="HTH_ARSR"/>
    <property type="match status" value="1"/>
</dbReference>
<dbReference type="PROSITE" id="PS50987">
    <property type="entry name" value="HTH_ARSR_2"/>
    <property type="match status" value="1"/>
</dbReference>
<keyword evidence="2" id="KW-0805">Transcription regulation</keyword>
<reference evidence="6 7" key="1">
    <citation type="submission" date="2023-04" db="EMBL/GenBank/DDBJ databases">
        <title>Jannaschia ovalis sp. nov., a marine bacterium isolated from sea tidal flat.</title>
        <authorList>
            <person name="Kwon D.Y."/>
            <person name="Kim J.-J."/>
        </authorList>
    </citation>
    <scope>NUCLEOTIDE SEQUENCE [LARGE SCALE GENOMIC DNA]</scope>
    <source>
        <strain evidence="6 7">GRR-S6-38</strain>
    </source>
</reference>
<sequence>MTDLTRAGAILTALADPTRRAVLDRLRGGALPVALIAEPLPVTRPAVSQHLKVLLDAGLVTMEAQGTRHLYALAPGGAQPLTEWLGALAPEGLDDEIHALTVRLTPEEAWRLFLDDIAIWWPVAELSYSALRAGALPQAVIRVGDRLRETAFDGAQLDWAAIDTAQPPERLVLDWRLGLRTRLTVRFTPDPEGCRVVFDWGGADAGTVPELVLERYGAAARASLSNF</sequence>
<comment type="similarity">
    <text evidence="1">Belongs to the AHA1 family.</text>
</comment>
<dbReference type="Gene3D" id="1.10.10.10">
    <property type="entry name" value="Winged helix-like DNA-binding domain superfamily/Winged helix DNA-binding domain"/>
    <property type="match status" value="1"/>
</dbReference>
<proteinExistence type="inferred from homology"/>
<keyword evidence="3" id="KW-0238">DNA-binding</keyword>
<evidence type="ECO:0000259" key="5">
    <source>
        <dbReference type="PROSITE" id="PS50987"/>
    </source>
</evidence>
<protein>
    <submittedName>
        <fullName evidence="6">Metalloregulator ArsR/SmtB family transcription factor</fullName>
    </submittedName>
</protein>
<organism evidence="6 7">
    <name type="scientific">Jannaschia ovalis</name>
    <dbReference type="NCBI Taxonomy" id="3038773"/>
    <lineage>
        <taxon>Bacteria</taxon>
        <taxon>Pseudomonadati</taxon>
        <taxon>Pseudomonadota</taxon>
        <taxon>Alphaproteobacteria</taxon>
        <taxon>Rhodobacterales</taxon>
        <taxon>Roseobacteraceae</taxon>
        <taxon>Jannaschia</taxon>
    </lineage>
</organism>
<name>A0ABY8LAP1_9RHOB</name>
<dbReference type="Gene3D" id="3.30.530.20">
    <property type="match status" value="1"/>
</dbReference>
<dbReference type="PRINTS" id="PR00778">
    <property type="entry name" value="HTHARSR"/>
</dbReference>
<evidence type="ECO:0000313" key="7">
    <source>
        <dbReference type="Proteomes" id="UP001243420"/>
    </source>
</evidence>
<evidence type="ECO:0000256" key="2">
    <source>
        <dbReference type="ARBA" id="ARBA00023015"/>
    </source>
</evidence>
<dbReference type="SUPFAM" id="SSF55961">
    <property type="entry name" value="Bet v1-like"/>
    <property type="match status" value="1"/>
</dbReference>
<dbReference type="InterPro" id="IPR001845">
    <property type="entry name" value="HTH_ArsR_DNA-bd_dom"/>
</dbReference>
<dbReference type="InterPro" id="IPR036388">
    <property type="entry name" value="WH-like_DNA-bd_sf"/>
</dbReference>
<dbReference type="PANTHER" id="PTHR33154:SF33">
    <property type="entry name" value="TRANSCRIPTIONAL REPRESSOR SDPR"/>
    <property type="match status" value="1"/>
</dbReference>
<dbReference type="InterPro" id="IPR011991">
    <property type="entry name" value="ArsR-like_HTH"/>
</dbReference>
<evidence type="ECO:0000256" key="4">
    <source>
        <dbReference type="ARBA" id="ARBA00023163"/>
    </source>
</evidence>
<dbReference type="EMBL" id="CP122537">
    <property type="protein sequence ID" value="WGH78402.1"/>
    <property type="molecule type" value="Genomic_DNA"/>
</dbReference>
<feature type="domain" description="HTH arsR-type" evidence="5">
    <location>
        <begin position="1"/>
        <end position="93"/>
    </location>
</feature>
<dbReference type="SMART" id="SM00418">
    <property type="entry name" value="HTH_ARSR"/>
    <property type="match status" value="1"/>
</dbReference>
<gene>
    <name evidence="6" type="ORF">P8627_15475</name>
</gene>
<dbReference type="RefSeq" id="WP_279965153.1">
    <property type="nucleotide sequence ID" value="NZ_CP122537.1"/>
</dbReference>
<dbReference type="Pfam" id="PF12840">
    <property type="entry name" value="HTH_20"/>
    <property type="match status" value="1"/>
</dbReference>
<evidence type="ECO:0000256" key="3">
    <source>
        <dbReference type="ARBA" id="ARBA00023125"/>
    </source>
</evidence>
<evidence type="ECO:0000256" key="1">
    <source>
        <dbReference type="ARBA" id="ARBA00006817"/>
    </source>
</evidence>
<accession>A0ABY8LAP1</accession>
<dbReference type="Pfam" id="PF08327">
    <property type="entry name" value="AHSA1"/>
    <property type="match status" value="1"/>
</dbReference>
<dbReference type="NCBIfam" id="NF033788">
    <property type="entry name" value="HTH_metalloreg"/>
    <property type="match status" value="1"/>
</dbReference>
<keyword evidence="4" id="KW-0804">Transcription</keyword>
<dbReference type="SUPFAM" id="SSF46785">
    <property type="entry name" value="Winged helix' DNA-binding domain"/>
    <property type="match status" value="1"/>
</dbReference>
<dbReference type="PANTHER" id="PTHR33154">
    <property type="entry name" value="TRANSCRIPTIONAL REGULATOR, ARSR FAMILY"/>
    <property type="match status" value="1"/>
</dbReference>
<dbReference type="Proteomes" id="UP001243420">
    <property type="component" value="Chromosome"/>
</dbReference>
<dbReference type="InterPro" id="IPR013538">
    <property type="entry name" value="ASHA1/2-like_C"/>
</dbReference>
<evidence type="ECO:0000313" key="6">
    <source>
        <dbReference type="EMBL" id="WGH78402.1"/>
    </source>
</evidence>
<keyword evidence="7" id="KW-1185">Reference proteome</keyword>
<dbReference type="InterPro" id="IPR023393">
    <property type="entry name" value="START-like_dom_sf"/>
</dbReference>
<dbReference type="InterPro" id="IPR051081">
    <property type="entry name" value="HTH_MetalResp_TranReg"/>
</dbReference>